<keyword evidence="2" id="KW-1185">Reference proteome</keyword>
<comment type="caution">
    <text evidence="1">The sequence shown here is derived from an EMBL/GenBank/DDBJ whole genome shotgun (WGS) entry which is preliminary data.</text>
</comment>
<protein>
    <recommendedName>
        <fullName evidence="3">Cleavage/polyadenylation specificity factor A subunit N-terminal domain-containing protein</fullName>
    </recommendedName>
</protein>
<evidence type="ECO:0000313" key="1">
    <source>
        <dbReference type="EMBL" id="GMS81029.1"/>
    </source>
</evidence>
<feature type="non-terminal residue" evidence="1">
    <location>
        <position position="1"/>
    </location>
</feature>
<organism evidence="1 2">
    <name type="scientific">Pristionchus entomophagus</name>
    <dbReference type="NCBI Taxonomy" id="358040"/>
    <lineage>
        <taxon>Eukaryota</taxon>
        <taxon>Metazoa</taxon>
        <taxon>Ecdysozoa</taxon>
        <taxon>Nematoda</taxon>
        <taxon>Chromadorea</taxon>
        <taxon>Rhabditida</taxon>
        <taxon>Rhabditina</taxon>
        <taxon>Diplogasteromorpha</taxon>
        <taxon>Diplogasteroidea</taxon>
        <taxon>Neodiplogasteridae</taxon>
        <taxon>Pristionchus</taxon>
    </lineage>
</organism>
<reference evidence="1" key="1">
    <citation type="submission" date="2023-10" db="EMBL/GenBank/DDBJ databases">
        <title>Genome assembly of Pristionchus species.</title>
        <authorList>
            <person name="Yoshida K."/>
            <person name="Sommer R.J."/>
        </authorList>
    </citation>
    <scope>NUCLEOTIDE SEQUENCE</scope>
    <source>
        <strain evidence="1">RS0144</strain>
    </source>
</reference>
<name>A0AAV5SHZ1_9BILA</name>
<proteinExistence type="predicted"/>
<accession>A0AAV5SHZ1</accession>
<sequence length="445" mass="49360">SVMAGTDRLIGEGAAWRHYTMTLDLLTSEDSKSEEESDEEEEEVVLHNKLLTCTDEGVLAMIAEDMTMDYQYFRCFNLQTRCEITRLQLPSSPFILLLAAVDSTTIVAVGHLVKFEYFSQRKERKVFATIFRSVDGFRSVTSTDVLLSADSDVDRRPRFCVSVGDGFVIAMGHRLPGRSIDFLHVPFADLCCAAVSHDDPKSLSPVPVGSIAAIGAEKIFAIPYDHASFALLRGDSGNNRIEVYDIKSHSLRQSISVAWSGPTDFPPPVVVPLPFDGFRGALLQLPSGAKLKLNVQTGAVESRAPFVSPSSSTLKICLYPQRPQIEPVRLRRFAKYYLSQVDGHGEAREEDAWPSSMADAVYLKIGRMIAIDGSIIGDFTGNLRSLYVEDSERITVLRVPIDRVHSLATLASNTVIDQLSREFRMRITMDVNPKNIPDLVKAILR</sequence>
<gene>
    <name evidence="1" type="ORF">PENTCL1PPCAC_3204</name>
</gene>
<evidence type="ECO:0008006" key="3">
    <source>
        <dbReference type="Google" id="ProtNLM"/>
    </source>
</evidence>
<evidence type="ECO:0000313" key="2">
    <source>
        <dbReference type="Proteomes" id="UP001432027"/>
    </source>
</evidence>
<dbReference type="Proteomes" id="UP001432027">
    <property type="component" value="Unassembled WGS sequence"/>
</dbReference>
<dbReference type="EMBL" id="BTSX01000001">
    <property type="protein sequence ID" value="GMS81029.1"/>
    <property type="molecule type" value="Genomic_DNA"/>
</dbReference>
<dbReference type="AlphaFoldDB" id="A0AAV5SHZ1"/>